<accession>A0ABW7Z0B7</accession>
<dbReference type="PANTHER" id="PTHR30543">
    <property type="entry name" value="CHROMATE REDUCTASE"/>
    <property type="match status" value="1"/>
</dbReference>
<reference evidence="2 3" key="1">
    <citation type="submission" date="2024-10" db="EMBL/GenBank/DDBJ databases">
        <title>The Natural Products Discovery Center: Release of the First 8490 Sequenced Strains for Exploring Actinobacteria Biosynthetic Diversity.</title>
        <authorList>
            <person name="Kalkreuter E."/>
            <person name="Kautsar S.A."/>
            <person name="Yang D."/>
            <person name="Bader C.D."/>
            <person name="Teijaro C.N."/>
            <person name="Fluegel L."/>
            <person name="Davis C.M."/>
            <person name="Simpson J.R."/>
            <person name="Lauterbach L."/>
            <person name="Steele A.D."/>
            <person name="Gui C."/>
            <person name="Meng S."/>
            <person name="Li G."/>
            <person name="Viehrig K."/>
            <person name="Ye F."/>
            <person name="Su P."/>
            <person name="Kiefer A.F."/>
            <person name="Nichols A."/>
            <person name="Cepeda A.J."/>
            <person name="Yan W."/>
            <person name="Fan B."/>
            <person name="Jiang Y."/>
            <person name="Adhikari A."/>
            <person name="Zheng C.-J."/>
            <person name="Schuster L."/>
            <person name="Cowan T.M."/>
            <person name="Smanski M.J."/>
            <person name="Chevrette M.G."/>
            <person name="De Carvalho L.P.S."/>
            <person name="Shen B."/>
        </authorList>
    </citation>
    <scope>NUCLEOTIDE SEQUENCE [LARGE SCALE GENOMIC DNA]</scope>
    <source>
        <strain evidence="2 3">NPDC050545</strain>
    </source>
</reference>
<feature type="domain" description="NADPH-dependent FMN reductase-like" evidence="1">
    <location>
        <begin position="2"/>
        <end position="142"/>
    </location>
</feature>
<organism evidence="2 3">
    <name type="scientific">Nonomuraea typhae</name>
    <dbReference type="NCBI Taxonomy" id="2603600"/>
    <lineage>
        <taxon>Bacteria</taxon>
        <taxon>Bacillati</taxon>
        <taxon>Actinomycetota</taxon>
        <taxon>Actinomycetes</taxon>
        <taxon>Streptosporangiales</taxon>
        <taxon>Streptosporangiaceae</taxon>
        <taxon>Nonomuraea</taxon>
    </lineage>
</organism>
<dbReference type="InterPro" id="IPR050712">
    <property type="entry name" value="NAD(P)H-dep_reductase"/>
</dbReference>
<proteinExistence type="predicted"/>
<protein>
    <submittedName>
        <fullName evidence="2">NADPH-dependent FMN reductase</fullName>
        <ecNumber evidence="2">1.-.-.-</ecNumber>
    </submittedName>
</protein>
<dbReference type="InterPro" id="IPR005025">
    <property type="entry name" value="FMN_Rdtase-like_dom"/>
</dbReference>
<dbReference type="EC" id="1.-.-.-" evidence="2"/>
<dbReference type="Pfam" id="PF03358">
    <property type="entry name" value="FMN_red"/>
    <property type="match status" value="1"/>
</dbReference>
<evidence type="ECO:0000313" key="2">
    <source>
        <dbReference type="EMBL" id="MFI6501616.1"/>
    </source>
</evidence>
<name>A0ABW7Z0B7_9ACTN</name>
<dbReference type="PANTHER" id="PTHR30543:SF21">
    <property type="entry name" value="NAD(P)H-DEPENDENT FMN REDUCTASE LOT6"/>
    <property type="match status" value="1"/>
</dbReference>
<dbReference type="Gene3D" id="3.40.50.360">
    <property type="match status" value="1"/>
</dbReference>
<gene>
    <name evidence="2" type="ORF">ACIBG2_29835</name>
</gene>
<dbReference type="EMBL" id="JBITGY010000008">
    <property type="protein sequence ID" value="MFI6501616.1"/>
    <property type="molecule type" value="Genomic_DNA"/>
</dbReference>
<dbReference type="GO" id="GO:0016491">
    <property type="term" value="F:oxidoreductase activity"/>
    <property type="evidence" value="ECO:0007669"/>
    <property type="project" value="UniProtKB-KW"/>
</dbReference>
<dbReference type="RefSeq" id="WP_397086298.1">
    <property type="nucleotide sequence ID" value="NZ_JBITGY010000008.1"/>
</dbReference>
<comment type="caution">
    <text evidence="2">The sequence shown here is derived from an EMBL/GenBank/DDBJ whole genome shotgun (WGS) entry which is preliminary data.</text>
</comment>
<keyword evidence="3" id="KW-1185">Reference proteome</keyword>
<dbReference type="SUPFAM" id="SSF52218">
    <property type="entry name" value="Flavoproteins"/>
    <property type="match status" value="1"/>
</dbReference>
<evidence type="ECO:0000259" key="1">
    <source>
        <dbReference type="Pfam" id="PF03358"/>
    </source>
</evidence>
<dbReference type="Proteomes" id="UP001612741">
    <property type="component" value="Unassembled WGS sequence"/>
</dbReference>
<sequence>MTKIGIIIGSTRPGRNGEAVGRWVHDLAVKRGDADYDLVDLKDRQLPHLDEPQAAASGVYHHPHTKSWSETIAGYDGFVFVTPEYNRGMPGVLKTAIDFLYAEWNDKAAGVVGYGVSGGVRAAEQLQQVLGQLKVATVQAHVELSLHTDFEDFTVFKPLSHQEDQVNAMLDQVLSWSRALSAVRA</sequence>
<evidence type="ECO:0000313" key="3">
    <source>
        <dbReference type="Proteomes" id="UP001612741"/>
    </source>
</evidence>
<keyword evidence="2" id="KW-0560">Oxidoreductase</keyword>
<dbReference type="InterPro" id="IPR029039">
    <property type="entry name" value="Flavoprotein-like_sf"/>
</dbReference>